<organism evidence="3 4">
    <name type="scientific">Phytohabitans flavus</name>
    <dbReference type="NCBI Taxonomy" id="1076124"/>
    <lineage>
        <taxon>Bacteria</taxon>
        <taxon>Bacillati</taxon>
        <taxon>Actinomycetota</taxon>
        <taxon>Actinomycetes</taxon>
        <taxon>Micromonosporales</taxon>
        <taxon>Micromonosporaceae</taxon>
    </lineage>
</organism>
<reference evidence="3 4" key="1">
    <citation type="submission" date="2020-03" db="EMBL/GenBank/DDBJ databases">
        <title>Whole genome shotgun sequence of Phytohabitans flavus NBRC 107702.</title>
        <authorList>
            <person name="Komaki H."/>
            <person name="Tamura T."/>
        </authorList>
    </citation>
    <scope>NUCLEOTIDE SEQUENCE [LARGE SCALE GENOMIC DNA]</scope>
    <source>
        <strain evidence="3 4">NBRC 107702</strain>
    </source>
</reference>
<dbReference type="PANTHER" id="PTHR46401:SF2">
    <property type="entry name" value="GLYCOSYLTRANSFERASE WBBK-RELATED"/>
    <property type="match status" value="1"/>
</dbReference>
<dbReference type="InterPro" id="IPR001296">
    <property type="entry name" value="Glyco_trans_1"/>
</dbReference>
<gene>
    <name evidence="3" type="ORF">Pflav_084020</name>
</gene>
<protein>
    <recommendedName>
        <fullName evidence="2">Glycosyl transferase family 1 domain-containing protein</fullName>
    </recommendedName>
</protein>
<name>A0A6F8Y799_9ACTN</name>
<dbReference type="AlphaFoldDB" id="A0A6F8Y799"/>
<dbReference type="EMBL" id="AP022870">
    <property type="protein sequence ID" value="BCB81992.1"/>
    <property type="molecule type" value="Genomic_DNA"/>
</dbReference>
<keyword evidence="1" id="KW-0808">Transferase</keyword>
<dbReference type="RefSeq" id="WP_173041665.1">
    <property type="nucleotide sequence ID" value="NZ_AP022870.1"/>
</dbReference>
<feature type="domain" description="Glycosyl transferase family 1" evidence="2">
    <location>
        <begin position="195"/>
        <end position="340"/>
    </location>
</feature>
<dbReference type="PANTHER" id="PTHR46401">
    <property type="entry name" value="GLYCOSYLTRANSFERASE WBBK-RELATED"/>
    <property type="match status" value="1"/>
</dbReference>
<keyword evidence="4" id="KW-1185">Reference proteome</keyword>
<evidence type="ECO:0000313" key="3">
    <source>
        <dbReference type="EMBL" id="BCB81992.1"/>
    </source>
</evidence>
<dbReference type="GO" id="GO:0016757">
    <property type="term" value="F:glycosyltransferase activity"/>
    <property type="evidence" value="ECO:0007669"/>
    <property type="project" value="InterPro"/>
</dbReference>
<dbReference type="CDD" id="cd03801">
    <property type="entry name" value="GT4_PimA-like"/>
    <property type="match status" value="1"/>
</dbReference>
<evidence type="ECO:0000313" key="4">
    <source>
        <dbReference type="Proteomes" id="UP000502508"/>
    </source>
</evidence>
<proteinExistence type="predicted"/>
<evidence type="ECO:0000256" key="1">
    <source>
        <dbReference type="ARBA" id="ARBA00022679"/>
    </source>
</evidence>
<dbReference type="Pfam" id="PF00534">
    <property type="entry name" value="Glycos_transf_1"/>
    <property type="match status" value="1"/>
</dbReference>
<accession>A0A6F8Y799</accession>
<dbReference type="KEGG" id="pfla:Pflav_084020"/>
<dbReference type="Gene3D" id="3.40.50.2000">
    <property type="entry name" value="Glycogen Phosphorylase B"/>
    <property type="match status" value="2"/>
</dbReference>
<evidence type="ECO:0000259" key="2">
    <source>
        <dbReference type="Pfam" id="PF00534"/>
    </source>
</evidence>
<sequence length="377" mass="41955">MRIGFACLWDRHAPSTWSHTPWHLRAAMRRIAEVQDVGVTLNRATRGALAAMHLRYRDGRLGTMWEQARMTDAYCQRQIERAAARGRCEAVLEIQDLAPLDRPFFVYQDMTFDALIKLLEAGAPIFRELSLDELRRRRERQHRVYERVTGVFAMSHWLARSLVEDTGLPPEKVHVLHPGLHLDASAADSRPPAPEGPRRRLLFVGRTFEGKGADLVLAALEILRRDVDPGITLTMVGPREWPLAGGPPEGVDFRGSLPLREVAALYDHHDLFVLPTRIEGFGLVFAEALARGLPCVGRDAFAMPEMIKPGVNGALLSRDDPAELATLVAGVLADESIYEKTRAGMADIRAWFSWDRAAAEAVRAIEAAVGDERPAAI</sequence>
<reference evidence="3 4" key="2">
    <citation type="submission" date="2020-03" db="EMBL/GenBank/DDBJ databases">
        <authorList>
            <person name="Ichikawa N."/>
            <person name="Kimura A."/>
            <person name="Kitahashi Y."/>
            <person name="Uohara A."/>
        </authorList>
    </citation>
    <scope>NUCLEOTIDE SEQUENCE [LARGE SCALE GENOMIC DNA]</scope>
    <source>
        <strain evidence="3 4">NBRC 107702</strain>
    </source>
</reference>
<dbReference type="GO" id="GO:0009103">
    <property type="term" value="P:lipopolysaccharide biosynthetic process"/>
    <property type="evidence" value="ECO:0007669"/>
    <property type="project" value="TreeGrafter"/>
</dbReference>
<dbReference type="Proteomes" id="UP000502508">
    <property type="component" value="Chromosome"/>
</dbReference>
<dbReference type="SUPFAM" id="SSF53756">
    <property type="entry name" value="UDP-Glycosyltransferase/glycogen phosphorylase"/>
    <property type="match status" value="1"/>
</dbReference>